<evidence type="ECO:0000259" key="1">
    <source>
        <dbReference type="PROSITE" id="PS51819"/>
    </source>
</evidence>
<evidence type="ECO:0000313" key="2">
    <source>
        <dbReference type="EMBL" id="TCO34418.1"/>
    </source>
</evidence>
<comment type="caution">
    <text evidence="2">The sequence shown here is derived from an EMBL/GenBank/DDBJ whole genome shotgun (WGS) entry which is preliminary data.</text>
</comment>
<dbReference type="Proteomes" id="UP000294508">
    <property type="component" value="Unassembled WGS sequence"/>
</dbReference>
<dbReference type="Gene3D" id="3.10.180.10">
    <property type="entry name" value="2,3-Dihydroxybiphenyl 1,2-Dioxygenase, domain 1"/>
    <property type="match status" value="1"/>
</dbReference>
<accession>A0A4R2HUZ7</accession>
<organism evidence="2 3">
    <name type="scientific">Kribbella steppae</name>
    <dbReference type="NCBI Taxonomy" id="2512223"/>
    <lineage>
        <taxon>Bacteria</taxon>
        <taxon>Bacillati</taxon>
        <taxon>Actinomycetota</taxon>
        <taxon>Actinomycetes</taxon>
        <taxon>Propionibacteriales</taxon>
        <taxon>Kribbellaceae</taxon>
        <taxon>Kribbella</taxon>
    </lineage>
</organism>
<name>A0A4R2HUZ7_9ACTN</name>
<dbReference type="RefSeq" id="WP_158441105.1">
    <property type="nucleotide sequence ID" value="NZ_SLWN01000002.1"/>
</dbReference>
<dbReference type="OrthoDB" id="9793039at2"/>
<dbReference type="SUPFAM" id="SSF54593">
    <property type="entry name" value="Glyoxalase/Bleomycin resistance protein/Dihydroxybiphenyl dioxygenase"/>
    <property type="match status" value="1"/>
</dbReference>
<reference evidence="2 3" key="1">
    <citation type="journal article" date="2015" name="Stand. Genomic Sci.">
        <title>Genomic Encyclopedia of Bacterial and Archaeal Type Strains, Phase III: the genomes of soil and plant-associated and newly described type strains.</title>
        <authorList>
            <person name="Whitman W.B."/>
            <person name="Woyke T."/>
            <person name="Klenk H.P."/>
            <person name="Zhou Y."/>
            <person name="Lilburn T.G."/>
            <person name="Beck B.J."/>
            <person name="De Vos P."/>
            <person name="Vandamme P."/>
            <person name="Eisen J.A."/>
            <person name="Garrity G."/>
            <person name="Hugenholtz P."/>
            <person name="Kyrpides N.C."/>
        </authorList>
    </citation>
    <scope>NUCLEOTIDE SEQUENCE [LARGE SCALE GENOMIC DNA]</scope>
    <source>
        <strain evidence="2 3">VKM Ac-2572</strain>
    </source>
</reference>
<gene>
    <name evidence="2" type="ORF">EV652_102484</name>
</gene>
<keyword evidence="3" id="KW-1185">Reference proteome</keyword>
<evidence type="ECO:0000313" key="3">
    <source>
        <dbReference type="Proteomes" id="UP000294508"/>
    </source>
</evidence>
<dbReference type="Pfam" id="PF00903">
    <property type="entry name" value="Glyoxalase"/>
    <property type="match status" value="1"/>
</dbReference>
<dbReference type="EMBL" id="SLWN01000002">
    <property type="protein sequence ID" value="TCO34418.1"/>
    <property type="molecule type" value="Genomic_DNA"/>
</dbReference>
<protein>
    <recommendedName>
        <fullName evidence="1">VOC domain-containing protein</fullName>
    </recommendedName>
</protein>
<dbReference type="InterPro" id="IPR029068">
    <property type="entry name" value="Glyas_Bleomycin-R_OHBP_Dase"/>
</dbReference>
<sequence length="116" mass="11999">MGRIIHVELTSADLDRAAAFYGKAFGWTTEASPFVGGYLVASTGAGDGIDGAIMSRDYQQQPAIAWIEVDDLDATLAAVADAGGTAASDPQELPGVGRLAYVRDPDGTLLGLRQTA</sequence>
<proteinExistence type="predicted"/>
<dbReference type="InterPro" id="IPR052164">
    <property type="entry name" value="Anthracycline_SecMetBiosynth"/>
</dbReference>
<dbReference type="InterPro" id="IPR037523">
    <property type="entry name" value="VOC_core"/>
</dbReference>
<dbReference type="CDD" id="cd07247">
    <property type="entry name" value="SgaA_N_like"/>
    <property type="match status" value="1"/>
</dbReference>
<dbReference type="InterPro" id="IPR004360">
    <property type="entry name" value="Glyas_Fos-R_dOase_dom"/>
</dbReference>
<feature type="domain" description="VOC" evidence="1">
    <location>
        <begin position="3"/>
        <end position="115"/>
    </location>
</feature>
<dbReference type="PROSITE" id="PS51819">
    <property type="entry name" value="VOC"/>
    <property type="match status" value="1"/>
</dbReference>
<dbReference type="AlphaFoldDB" id="A0A4R2HUZ7"/>
<dbReference type="PANTHER" id="PTHR33993:SF14">
    <property type="entry name" value="GB|AAF24581.1"/>
    <property type="match status" value="1"/>
</dbReference>
<dbReference type="PANTHER" id="PTHR33993">
    <property type="entry name" value="GLYOXALASE-RELATED"/>
    <property type="match status" value="1"/>
</dbReference>